<dbReference type="InterPro" id="IPR010621">
    <property type="entry name" value="DUF1214"/>
</dbReference>
<dbReference type="InterPro" id="IPR037049">
    <property type="entry name" value="DUF1214_C_sf"/>
</dbReference>
<accession>A0A383VH32</accession>
<evidence type="ECO:0008006" key="5">
    <source>
        <dbReference type="Google" id="ProtNLM"/>
    </source>
</evidence>
<proteinExistence type="predicted"/>
<evidence type="ECO:0000313" key="3">
    <source>
        <dbReference type="EMBL" id="SZX64240.1"/>
    </source>
</evidence>
<dbReference type="Pfam" id="PF06863">
    <property type="entry name" value="DUF1254"/>
    <property type="match status" value="1"/>
</dbReference>
<gene>
    <name evidence="3" type="ORF">BQ4739_LOCUS4757</name>
</gene>
<dbReference type="Pfam" id="PF06742">
    <property type="entry name" value="DUF1214"/>
    <property type="match status" value="1"/>
</dbReference>
<dbReference type="InterPro" id="IPR037050">
    <property type="entry name" value="DUF1254_sf"/>
</dbReference>
<dbReference type="AlphaFoldDB" id="A0A383VH32"/>
<dbReference type="SUPFAM" id="SSF160935">
    <property type="entry name" value="VPA0735-like"/>
    <property type="match status" value="1"/>
</dbReference>
<evidence type="ECO:0000313" key="4">
    <source>
        <dbReference type="Proteomes" id="UP000256970"/>
    </source>
</evidence>
<reference evidence="3 4" key="1">
    <citation type="submission" date="2016-10" db="EMBL/GenBank/DDBJ databases">
        <authorList>
            <person name="Cai Z."/>
        </authorList>
    </citation>
    <scope>NUCLEOTIDE SEQUENCE [LARGE SCALE GENOMIC DNA]</scope>
</reference>
<dbReference type="Gene3D" id="2.60.40.1610">
    <property type="entry name" value="Domain of unknown function DUF1254"/>
    <property type="match status" value="1"/>
</dbReference>
<organism evidence="3 4">
    <name type="scientific">Tetradesmus obliquus</name>
    <name type="common">Green alga</name>
    <name type="synonym">Acutodesmus obliquus</name>
    <dbReference type="NCBI Taxonomy" id="3088"/>
    <lineage>
        <taxon>Eukaryota</taxon>
        <taxon>Viridiplantae</taxon>
        <taxon>Chlorophyta</taxon>
        <taxon>core chlorophytes</taxon>
        <taxon>Chlorophyceae</taxon>
        <taxon>CS clade</taxon>
        <taxon>Sphaeropleales</taxon>
        <taxon>Scenedesmaceae</taxon>
        <taxon>Tetradesmus</taxon>
    </lineage>
</organism>
<dbReference type="InterPro" id="IPR010679">
    <property type="entry name" value="DUF1254"/>
</dbReference>
<dbReference type="PANTHER" id="PTHR36509">
    <property type="entry name" value="BLL3101 PROTEIN"/>
    <property type="match status" value="1"/>
</dbReference>
<evidence type="ECO:0000259" key="2">
    <source>
        <dbReference type="Pfam" id="PF06863"/>
    </source>
</evidence>
<dbReference type="Proteomes" id="UP000256970">
    <property type="component" value="Unassembled WGS sequence"/>
</dbReference>
<sequence>MPCTAALAAGPQVLSAPNTNGRYYVMELLDFYTNVIDNPGAPTTGTAASKWAVLPPGYKQSSLPQHLQSLPSYQSNTTAVWVLGMTYVSTPADTAAAKAVQVQYSLAPATAPSSSSSSAASIPATSTHLGKATSAANALLQQAGWKLGTVTNATAAFSAIMGLAKAFPPDPTAASPLALAPQLSLNLGRGFDQPGLTKSQQAALQAGWVLGQACITAFAAADGSVGVAQPSGWSYSTKAGRYGSSYLLRAAVALVGIGANQPNTTVYASNWRDANGQPLNGSLTYSITVTGAPPASAFASLTLYSAVTNMLMSNPASDRSVLNFKATPGLQWNGDVSITVYLSSKPPGALGSKQRANWLPAAEGEPFWVALRMYGPSAEVVSGDYKLPPIVRVQP</sequence>
<protein>
    <recommendedName>
        <fullName evidence="5">DUF1214 domain-containing protein</fullName>
    </recommendedName>
</protein>
<feature type="domain" description="DUF1214" evidence="1">
    <location>
        <begin position="265"/>
        <end position="377"/>
    </location>
</feature>
<dbReference type="PANTHER" id="PTHR36509:SF2">
    <property type="entry name" value="BLL3101 PROTEIN"/>
    <property type="match status" value="1"/>
</dbReference>
<name>A0A383VH32_TETOB</name>
<dbReference type="Gene3D" id="2.60.120.600">
    <property type="entry name" value="Domain of unknown function DUF1214, C-terminal domain"/>
    <property type="match status" value="1"/>
</dbReference>
<dbReference type="EMBL" id="FNXT01000382">
    <property type="protein sequence ID" value="SZX64240.1"/>
    <property type="molecule type" value="Genomic_DNA"/>
</dbReference>
<evidence type="ECO:0000259" key="1">
    <source>
        <dbReference type="Pfam" id="PF06742"/>
    </source>
</evidence>
<feature type="domain" description="DUF1254" evidence="2">
    <location>
        <begin position="5"/>
        <end position="108"/>
    </location>
</feature>
<keyword evidence="4" id="KW-1185">Reference proteome</keyword>